<reference evidence="3" key="1">
    <citation type="journal article" date="2006" name="PLoS Biol.">
        <title>Macronuclear genome sequence of the ciliate Tetrahymena thermophila, a model eukaryote.</title>
        <authorList>
            <person name="Eisen J.A."/>
            <person name="Coyne R.S."/>
            <person name="Wu M."/>
            <person name="Wu D."/>
            <person name="Thiagarajan M."/>
            <person name="Wortman J.R."/>
            <person name="Badger J.H."/>
            <person name="Ren Q."/>
            <person name="Amedeo P."/>
            <person name="Jones K.M."/>
            <person name="Tallon L.J."/>
            <person name="Delcher A.L."/>
            <person name="Salzberg S.L."/>
            <person name="Silva J.C."/>
            <person name="Haas B.J."/>
            <person name="Majoros W.H."/>
            <person name="Farzad M."/>
            <person name="Carlton J.M."/>
            <person name="Smith R.K. Jr."/>
            <person name="Garg J."/>
            <person name="Pearlman R.E."/>
            <person name="Karrer K.M."/>
            <person name="Sun L."/>
            <person name="Manning G."/>
            <person name="Elde N.C."/>
            <person name="Turkewitz A.P."/>
            <person name="Asai D.J."/>
            <person name="Wilkes D.E."/>
            <person name="Wang Y."/>
            <person name="Cai H."/>
            <person name="Collins K."/>
            <person name="Stewart B.A."/>
            <person name="Lee S.R."/>
            <person name="Wilamowska K."/>
            <person name="Weinberg Z."/>
            <person name="Ruzzo W.L."/>
            <person name="Wloga D."/>
            <person name="Gaertig J."/>
            <person name="Frankel J."/>
            <person name="Tsao C.-C."/>
            <person name="Gorovsky M.A."/>
            <person name="Keeling P.J."/>
            <person name="Waller R.F."/>
            <person name="Patron N.J."/>
            <person name="Cherry J.M."/>
            <person name="Stover N.A."/>
            <person name="Krieger C.J."/>
            <person name="del Toro C."/>
            <person name="Ryder H.F."/>
            <person name="Williamson S.C."/>
            <person name="Barbeau R.A."/>
            <person name="Hamilton E.P."/>
            <person name="Orias E."/>
        </authorList>
    </citation>
    <scope>NUCLEOTIDE SEQUENCE [LARGE SCALE GENOMIC DNA]</scope>
    <source>
        <strain evidence="3">SB210</strain>
    </source>
</reference>
<feature type="region of interest" description="Disordered" evidence="1">
    <location>
        <begin position="74"/>
        <end position="107"/>
    </location>
</feature>
<dbReference type="RefSeq" id="XP_001014614.2">
    <property type="nucleotide sequence ID" value="XM_001014614.2"/>
</dbReference>
<feature type="compositionally biased region" description="Polar residues" evidence="1">
    <location>
        <begin position="74"/>
        <end position="104"/>
    </location>
</feature>
<accession>Q23DS2</accession>
<dbReference type="HOGENOM" id="CLU_740790_0_0_1"/>
<dbReference type="GeneID" id="7836806"/>
<evidence type="ECO:0000313" key="2">
    <source>
        <dbReference type="EMBL" id="EAR94466.2"/>
    </source>
</evidence>
<organism evidence="2 3">
    <name type="scientific">Tetrahymena thermophila (strain SB210)</name>
    <dbReference type="NCBI Taxonomy" id="312017"/>
    <lineage>
        <taxon>Eukaryota</taxon>
        <taxon>Sar</taxon>
        <taxon>Alveolata</taxon>
        <taxon>Ciliophora</taxon>
        <taxon>Intramacronucleata</taxon>
        <taxon>Oligohymenophorea</taxon>
        <taxon>Hymenostomatida</taxon>
        <taxon>Tetrahymenina</taxon>
        <taxon>Tetrahymenidae</taxon>
        <taxon>Tetrahymena</taxon>
    </lineage>
</organism>
<evidence type="ECO:0000256" key="1">
    <source>
        <dbReference type="SAM" id="MobiDB-lite"/>
    </source>
</evidence>
<gene>
    <name evidence="2" type="ORF">TTHERM_00046190</name>
</gene>
<proteinExistence type="predicted"/>
<dbReference type="InParanoid" id="Q23DS2"/>
<name>Q23DS2_TETTS</name>
<dbReference type="KEGG" id="tet:TTHERM_00046190"/>
<evidence type="ECO:0000313" key="3">
    <source>
        <dbReference type="Proteomes" id="UP000009168"/>
    </source>
</evidence>
<dbReference type="AlphaFoldDB" id="Q23DS2"/>
<dbReference type="Proteomes" id="UP000009168">
    <property type="component" value="Unassembled WGS sequence"/>
</dbReference>
<keyword evidence="3" id="KW-1185">Reference proteome</keyword>
<dbReference type="EMBL" id="GG662712">
    <property type="protein sequence ID" value="EAR94466.2"/>
    <property type="molecule type" value="Genomic_DNA"/>
</dbReference>
<sequence>MSNNNTYIRSRRLQEAGKNIVGDLSPTNDNYRSSSNYKTNPILIQEGAPYSQRQKTDFSLDLQNKLKQVNLTDASNGYRNQYTGRNNSNSQRNHYNLHENQSGSFFPPIATVARSSNDKYNQKQTRLTTNETNSLKSECDQFQNLMPCQKQQHRNECNVCKSISPNRSQPGIAGKNYKDKILQEEKQIFQQLEHIRNKMSNNNQVQRKVATPVNNDKPKYKENGQATQPLRLANLEQQFPYQNQNNQNNRKDYQNTLISDMLKQNSTSKANSNYEWGMKGFSQASSPNRILSSLNTLPVSPVANSQNHNRYYSSAQTQHETVPFSKTVFPNHKNGGSNLNDSQTNLGYNVHYKTTYQPQNYNHNKVTQFENPVTNTSIDNLKGTLKKRRPSIRKNSISIQTSMQDTLKKNSNTSQSHQNIKSSIHGASYTGIDVQKIKSSRQNCINLLDNLKKLVSNKKNLSYTTQDFFKPQ</sequence>
<protein>
    <submittedName>
        <fullName evidence="2">Uncharacterized protein</fullName>
    </submittedName>
</protein>